<dbReference type="EMBL" id="MN740595">
    <property type="protein sequence ID" value="QHS78290.1"/>
    <property type="molecule type" value="Genomic_DNA"/>
</dbReference>
<organism evidence="1">
    <name type="scientific">viral metagenome</name>
    <dbReference type="NCBI Taxonomy" id="1070528"/>
    <lineage>
        <taxon>unclassified sequences</taxon>
        <taxon>metagenomes</taxon>
        <taxon>organismal metagenomes</taxon>
    </lineage>
</organism>
<protein>
    <submittedName>
        <fullName evidence="1">Uncharacterized protein</fullName>
    </submittedName>
</protein>
<proteinExistence type="predicted"/>
<dbReference type="AlphaFoldDB" id="A0A6C0AFR4"/>
<accession>A0A6C0AFR4</accession>
<name>A0A6C0AFR4_9ZZZZ</name>
<evidence type="ECO:0000313" key="1">
    <source>
        <dbReference type="EMBL" id="QHS78290.1"/>
    </source>
</evidence>
<sequence length="118" mass="13929">MEGFIIGENYKVKFDWIGDDSKEKVNFIGKLIGYIVKKETEHIFTFSSATYVSKNTYWKFEVLDDKNNNINGKYINILNKHRHKGAEGQIRDDFTEWGSDDDSDEFEIFSFLENLRIK</sequence>
<reference evidence="1" key="1">
    <citation type="journal article" date="2020" name="Nature">
        <title>Giant virus diversity and host interactions through global metagenomics.</title>
        <authorList>
            <person name="Schulz F."/>
            <person name="Roux S."/>
            <person name="Paez-Espino D."/>
            <person name="Jungbluth S."/>
            <person name="Walsh D.A."/>
            <person name="Denef V.J."/>
            <person name="McMahon K.D."/>
            <person name="Konstantinidis K.T."/>
            <person name="Eloe-Fadrosh E.A."/>
            <person name="Kyrpides N.C."/>
            <person name="Woyke T."/>
        </authorList>
    </citation>
    <scope>NUCLEOTIDE SEQUENCE</scope>
    <source>
        <strain evidence="1">GVMAG-S-1021933-23</strain>
    </source>
</reference>